<keyword evidence="2" id="KW-1185">Reference proteome</keyword>
<evidence type="ECO:0000313" key="1">
    <source>
        <dbReference type="EMBL" id="MCG2615081.1"/>
    </source>
</evidence>
<protein>
    <submittedName>
        <fullName evidence="1">Uncharacterized protein</fullName>
    </submittedName>
</protein>
<gene>
    <name evidence="1" type="ORF">LZZ85_12350</name>
</gene>
<reference evidence="1" key="1">
    <citation type="submission" date="2022-01" db="EMBL/GenBank/DDBJ databases">
        <authorList>
            <person name="Jo J.-H."/>
            <person name="Im W.-T."/>
        </authorList>
    </citation>
    <scope>NUCLEOTIDE SEQUENCE</scope>
    <source>
        <strain evidence="1">NA20</strain>
    </source>
</reference>
<sequence>MEKRLIQITLVVRTSPLMLEYNLSKRTDFVYDVNTADESGQRSYFTLIGGRSHWQFGPELLLPEWIIENKQALLSVFSSIESAELVSHFYNN</sequence>
<comment type="caution">
    <text evidence="1">The sequence shown here is derived from an EMBL/GenBank/DDBJ whole genome shotgun (WGS) entry which is preliminary data.</text>
</comment>
<dbReference type="Proteomes" id="UP001165367">
    <property type="component" value="Unassembled WGS sequence"/>
</dbReference>
<dbReference type="EMBL" id="JAKLTR010000007">
    <property type="protein sequence ID" value="MCG2615081.1"/>
    <property type="molecule type" value="Genomic_DNA"/>
</dbReference>
<organism evidence="1 2">
    <name type="scientific">Terrimonas ginsenosidimutans</name>
    <dbReference type="NCBI Taxonomy" id="2908004"/>
    <lineage>
        <taxon>Bacteria</taxon>
        <taxon>Pseudomonadati</taxon>
        <taxon>Bacteroidota</taxon>
        <taxon>Chitinophagia</taxon>
        <taxon>Chitinophagales</taxon>
        <taxon>Chitinophagaceae</taxon>
        <taxon>Terrimonas</taxon>
    </lineage>
</organism>
<proteinExistence type="predicted"/>
<accession>A0ABS9KRY4</accession>
<name>A0ABS9KRY4_9BACT</name>
<evidence type="ECO:0000313" key="2">
    <source>
        <dbReference type="Proteomes" id="UP001165367"/>
    </source>
</evidence>
<dbReference type="RefSeq" id="WP_237872102.1">
    <property type="nucleotide sequence ID" value="NZ_JAKLTR010000007.1"/>
</dbReference>